<protein>
    <submittedName>
        <fullName evidence="1">Uncharacterized protein</fullName>
    </submittedName>
</protein>
<dbReference type="Proteomes" id="UP001162480">
    <property type="component" value="Chromosome 7"/>
</dbReference>
<dbReference type="AlphaFoldDB" id="A0AA36B110"/>
<gene>
    <name evidence="1" type="ORF">OCTVUL_1B012625</name>
</gene>
<sequence length="81" mass="9338">MKWAQRHEKSMVAAIVAMATDWLSMQTISLVTQGLLMYPAKKNIRKNKFLSPKIPQGINEEYARLKNDLIKICNISYITLK</sequence>
<organism evidence="1 2">
    <name type="scientific">Octopus vulgaris</name>
    <name type="common">Common octopus</name>
    <dbReference type="NCBI Taxonomy" id="6645"/>
    <lineage>
        <taxon>Eukaryota</taxon>
        <taxon>Metazoa</taxon>
        <taxon>Spiralia</taxon>
        <taxon>Lophotrochozoa</taxon>
        <taxon>Mollusca</taxon>
        <taxon>Cephalopoda</taxon>
        <taxon>Coleoidea</taxon>
        <taxon>Octopodiformes</taxon>
        <taxon>Octopoda</taxon>
        <taxon>Incirrata</taxon>
        <taxon>Octopodidae</taxon>
        <taxon>Octopus</taxon>
    </lineage>
</organism>
<evidence type="ECO:0000313" key="2">
    <source>
        <dbReference type="Proteomes" id="UP001162480"/>
    </source>
</evidence>
<reference evidence="1" key="1">
    <citation type="submission" date="2023-08" db="EMBL/GenBank/DDBJ databases">
        <authorList>
            <person name="Alioto T."/>
            <person name="Alioto T."/>
            <person name="Gomez Garrido J."/>
        </authorList>
    </citation>
    <scope>NUCLEOTIDE SEQUENCE</scope>
</reference>
<keyword evidence="2" id="KW-1185">Reference proteome</keyword>
<accession>A0AA36B110</accession>
<evidence type="ECO:0000313" key="1">
    <source>
        <dbReference type="EMBL" id="CAI9725339.1"/>
    </source>
</evidence>
<name>A0AA36B110_OCTVU</name>
<proteinExistence type="predicted"/>
<dbReference type="EMBL" id="OX597820">
    <property type="protein sequence ID" value="CAI9725339.1"/>
    <property type="molecule type" value="Genomic_DNA"/>
</dbReference>